<feature type="transmembrane region" description="Helical" evidence="1">
    <location>
        <begin position="128"/>
        <end position="147"/>
    </location>
</feature>
<keyword evidence="1" id="KW-1133">Transmembrane helix</keyword>
<evidence type="ECO:0000313" key="3">
    <source>
        <dbReference type="Proteomes" id="UP000694701"/>
    </source>
</evidence>
<feature type="transmembrane region" description="Helical" evidence="1">
    <location>
        <begin position="97"/>
        <end position="116"/>
    </location>
</feature>
<accession>A0A8C2FZH9</accession>
<protein>
    <submittedName>
        <fullName evidence="2">Uncharacterized protein</fullName>
    </submittedName>
</protein>
<keyword evidence="1" id="KW-0812">Transmembrane</keyword>
<feature type="transmembrane region" description="Helical" evidence="1">
    <location>
        <begin position="68"/>
        <end position="85"/>
    </location>
</feature>
<dbReference type="Ensembl" id="ENSCCRT00020070268.1">
    <property type="protein sequence ID" value="ENSCCRP00020063820.1"/>
    <property type="gene ID" value="ENSCCRG00020030113.1"/>
</dbReference>
<evidence type="ECO:0000256" key="1">
    <source>
        <dbReference type="SAM" id="Phobius"/>
    </source>
</evidence>
<proteinExistence type="predicted"/>
<keyword evidence="1" id="KW-0472">Membrane</keyword>
<feature type="transmembrane region" description="Helical" evidence="1">
    <location>
        <begin position="29"/>
        <end position="48"/>
    </location>
</feature>
<evidence type="ECO:0000313" key="2">
    <source>
        <dbReference type="Ensembl" id="ENSCCRP00020063820.1"/>
    </source>
</evidence>
<dbReference type="AlphaFoldDB" id="A0A8C2FZH9"/>
<reference evidence="2" key="1">
    <citation type="submission" date="2025-08" db="UniProtKB">
        <authorList>
            <consortium name="Ensembl"/>
        </authorList>
    </citation>
    <scope>IDENTIFICATION</scope>
</reference>
<name>A0A8C2FZH9_CYPCA</name>
<dbReference type="Proteomes" id="UP000694701">
    <property type="component" value="Unplaced"/>
</dbReference>
<organism evidence="2 3">
    <name type="scientific">Cyprinus carpio</name>
    <name type="common">Common carp</name>
    <dbReference type="NCBI Taxonomy" id="7962"/>
    <lineage>
        <taxon>Eukaryota</taxon>
        <taxon>Metazoa</taxon>
        <taxon>Chordata</taxon>
        <taxon>Craniata</taxon>
        <taxon>Vertebrata</taxon>
        <taxon>Euteleostomi</taxon>
        <taxon>Actinopterygii</taxon>
        <taxon>Neopterygii</taxon>
        <taxon>Teleostei</taxon>
        <taxon>Ostariophysi</taxon>
        <taxon>Cypriniformes</taxon>
        <taxon>Cyprinidae</taxon>
        <taxon>Cyprininae</taxon>
        <taxon>Cyprinus</taxon>
    </lineage>
</organism>
<sequence>MLVLLFSQDSNFTKHTNLPDLPACFQLSVLPWAPCIFLWLTSPFYILYLKMNNRGYIMMSILNRIKTVLGLILWIVCWTDLFSSFHEMSQNQFKPPVYFVTPLVLGMTMLLATFLIQYERLKGVQSSGVLFIFWMISVLFAIVPFRSKIMNATSFCFQNDKLRFTTFYIYFGLTLLQLILSCFNEKPPHFSSVVTDPNVCPETTAGFISKMTFWWFTSMAIKGYKSPLENKDLWSLNKQDSSELVVPNLLNEWEMEKSKAQRYEFRLGM</sequence>
<feature type="transmembrane region" description="Helical" evidence="1">
    <location>
        <begin position="167"/>
        <end position="183"/>
    </location>
</feature>